<sequence length="1237" mass="136229">MVWDGWHLCSNCEKGAHYMCYTCTFSLCKGCIKDNTILCVRGNKGFCETCMRTVTLIENNEDNWEMDDVDFNDKNSWEYLFKDYWTELKEKLSLTKDEISQAKNPWKGSEAALSKQTLTDEQKNANQDARSGSESSSENLEVSRARRKRARKRSKSTPKEDDSSSEAPEIGADVMSSPTSTDWASKELLEFVMHMKDGDQSVLSQFDVQALLLEYIKRNKLRDPRRKSQIICDTRLQNLFGKPRVGHFEMLKLLESHFLIKEDSHTDDLQGSVVDTEANRLDTDSNADTLPRSFRDKSRKMRKKGDERGLPSNLNDYAAIDVHNINLIYLRRNLMEELIEDKEKFHDNVVGSFVRIRISASTQKQDIYRLVQVIGTSKAAKPYKTGKRMTDIMLEIQNLDKTELISIDIISNQEFTEEECKRLRQSIKFGLINRLTVGDILEKATALKSVRVKDLLKTPEERERRLQETPEVHSDPKMDPSYESEEEDEEDDKKRGSFTRPRGSGFSRKVREPLSPRKGSAASNDAWSGTMRSSNMRWELNRSMSDKGFSTKGEDIGGTSEVIIESTRNQGRERDGHLSGNIDKSKTASNLEAGAWSSHSVARSDSFSRVASEISAPPRTIDVVQPASDIKETEKMWHYQDPKEKVQGPFSAVQLRKWNNTGYFPANLRVWRTTQRQEDSILLSDLLSGKLQKEQPVSDINLQSPKVQNSQLSSSFPGKPYATPLQVDKDGVSGDRWNTDPNRRSFNLRGTLGSPGESSAENWAPQTEISSSISFTGVSSFGSPQVSKDRQDSEYGQRNNHPNLPSPTPSSNSGTWSRGQASQDKWSPTSFHANQGSSGMQDNRIGGGNGVSHGTAAAGTEGHHLTHSSLSPSGPTKQGGGFDRSSAPAQSTVLSSSSDPQIPSQSNVTNASQQLQADARPSASDPTTSLNCVPDPSHNHVEIQGWRSASASQPASGNGNQSWGAASVPSQQLAYGQWGNPSSFAQSSVPSVGAGTTAGNYPSPGYPAMPQNNSWRPPVAHQQANQWGTGSNMQAVQPAPNMQPPQLYLQPLASQTPNMQPQPPNMQTPAPAPPNTLPAPPSFPTVPPNMQANPNFQSPVPPSLPWSMPMQGNPSPNQNMGWGQPQVMPNMGWGVPSQGNSNVNWGAAAQAPMPGNPNAGWVAPTGNQPTRGSEQNQSGRGPRGGESSHNSGNRSWNPQSSFRSGASRSSNMPRGSIPCPFLESGHCIKGAFCDYKH</sequence>
<dbReference type="CDD" id="cd00072">
    <property type="entry name" value="GYF"/>
    <property type="match status" value="1"/>
</dbReference>
<dbReference type="PANTHER" id="PTHR46695:SF5">
    <property type="entry name" value="RNA POLYMERASE-ASSOCIATED PROTEIN RTF1 HOMOLOG"/>
    <property type="match status" value="1"/>
</dbReference>
<feature type="region of interest" description="Disordered" evidence="2">
    <location>
        <begin position="276"/>
        <end position="308"/>
    </location>
</feature>
<dbReference type="PANTHER" id="PTHR46695">
    <property type="entry name" value="ZINC FINGER CCCH DOMAIN-CONTAINING PROTEIN 44-RELATED"/>
    <property type="match status" value="1"/>
</dbReference>
<feature type="compositionally biased region" description="Low complexity" evidence="2">
    <location>
        <begin position="895"/>
        <end position="906"/>
    </location>
</feature>
<dbReference type="PROSITE" id="PS50829">
    <property type="entry name" value="GYF"/>
    <property type="match status" value="1"/>
</dbReference>
<feature type="region of interest" description="Disordered" evidence="2">
    <location>
        <begin position="985"/>
        <end position="1018"/>
    </location>
</feature>
<dbReference type="Proteomes" id="UP001370490">
    <property type="component" value="Unassembled WGS sequence"/>
</dbReference>
<feature type="compositionally biased region" description="Basic and acidic residues" evidence="2">
    <location>
        <begin position="727"/>
        <end position="743"/>
    </location>
</feature>
<dbReference type="EMBL" id="JBAMMX010000024">
    <property type="protein sequence ID" value="KAK6916641.1"/>
    <property type="molecule type" value="Genomic_DNA"/>
</dbReference>
<dbReference type="InterPro" id="IPR003121">
    <property type="entry name" value="SWIB_MDM2_domain"/>
</dbReference>
<feature type="compositionally biased region" description="Polar residues" evidence="2">
    <location>
        <begin position="521"/>
        <end position="530"/>
    </location>
</feature>
<comment type="caution">
    <text evidence="7">The sequence shown here is derived from an EMBL/GenBank/DDBJ whole genome shotgun (WGS) entry which is preliminary data.</text>
</comment>
<feature type="region of interest" description="Disordered" evidence="2">
    <location>
        <begin position="566"/>
        <end position="586"/>
    </location>
</feature>
<dbReference type="AlphaFoldDB" id="A0AAN8URG3"/>
<dbReference type="SMART" id="SM00444">
    <property type="entry name" value="GYF"/>
    <property type="match status" value="1"/>
</dbReference>
<proteinExistence type="predicted"/>
<dbReference type="FunFam" id="3.90.70.200:FF:000002">
    <property type="entry name" value="Zinc finger CCCH domain-containing protein 19"/>
    <property type="match status" value="1"/>
</dbReference>
<feature type="domain" description="Plus3" evidence="5">
    <location>
        <begin position="319"/>
        <end position="452"/>
    </location>
</feature>
<feature type="compositionally biased region" description="Polar residues" evidence="2">
    <location>
        <begin position="867"/>
        <end position="876"/>
    </location>
</feature>
<evidence type="ECO:0000313" key="8">
    <source>
        <dbReference type="Proteomes" id="UP001370490"/>
    </source>
</evidence>
<keyword evidence="1" id="KW-0863">Zinc-finger</keyword>
<dbReference type="Gene3D" id="3.30.1490.40">
    <property type="match status" value="1"/>
</dbReference>
<dbReference type="Pfam" id="PF02201">
    <property type="entry name" value="SWIB"/>
    <property type="match status" value="1"/>
</dbReference>
<feature type="region of interest" description="Disordered" evidence="2">
    <location>
        <begin position="461"/>
        <end position="530"/>
    </location>
</feature>
<dbReference type="SUPFAM" id="SSF47592">
    <property type="entry name" value="SWIB/MDM2 domain"/>
    <property type="match status" value="1"/>
</dbReference>
<protein>
    <submittedName>
        <fullName evidence="7">SWIB/MDM2 domain</fullName>
    </submittedName>
</protein>
<dbReference type="SMART" id="SM00719">
    <property type="entry name" value="Plus3"/>
    <property type="match status" value="1"/>
</dbReference>
<evidence type="ECO:0000259" key="3">
    <source>
        <dbReference type="PROSITE" id="PS50103"/>
    </source>
</evidence>
<feature type="region of interest" description="Disordered" evidence="2">
    <location>
        <begin position="105"/>
        <end position="179"/>
    </location>
</feature>
<feature type="compositionally biased region" description="Basic residues" evidence="2">
    <location>
        <begin position="145"/>
        <end position="156"/>
    </location>
</feature>
<dbReference type="Gene3D" id="1.10.245.10">
    <property type="entry name" value="SWIB/MDM2 domain"/>
    <property type="match status" value="1"/>
</dbReference>
<dbReference type="GO" id="GO:0003677">
    <property type="term" value="F:DNA binding"/>
    <property type="evidence" value="ECO:0007669"/>
    <property type="project" value="InterPro"/>
</dbReference>
<dbReference type="CDD" id="cd19757">
    <property type="entry name" value="Bbox1"/>
    <property type="match status" value="1"/>
</dbReference>
<keyword evidence="1" id="KW-0862">Zinc</keyword>
<dbReference type="Pfam" id="PF02213">
    <property type="entry name" value="GYF"/>
    <property type="match status" value="1"/>
</dbReference>
<reference evidence="7 8" key="1">
    <citation type="submission" date="2023-12" db="EMBL/GenBank/DDBJ databases">
        <title>A high-quality genome assembly for Dillenia turbinata (Dilleniales).</title>
        <authorList>
            <person name="Chanderbali A."/>
        </authorList>
    </citation>
    <scope>NUCLEOTIDE SEQUENCE [LARGE SCALE GENOMIC DNA]</scope>
    <source>
        <strain evidence="7">LSX21</strain>
        <tissue evidence="7">Leaf</tissue>
    </source>
</reference>
<dbReference type="SUPFAM" id="SSF159042">
    <property type="entry name" value="Plus3-like"/>
    <property type="match status" value="1"/>
</dbReference>
<dbReference type="InterPro" id="IPR035445">
    <property type="entry name" value="GYF-like_dom_sf"/>
</dbReference>
<feature type="compositionally biased region" description="Low complexity" evidence="2">
    <location>
        <begin position="769"/>
        <end position="783"/>
    </location>
</feature>
<dbReference type="CDD" id="cd10567">
    <property type="entry name" value="SWIB-MDM2_like"/>
    <property type="match status" value="1"/>
</dbReference>
<feature type="compositionally biased region" description="Acidic residues" evidence="2">
    <location>
        <begin position="482"/>
        <end position="491"/>
    </location>
</feature>
<feature type="compositionally biased region" description="Polar residues" evidence="2">
    <location>
        <begin position="1165"/>
        <end position="1179"/>
    </location>
</feature>
<dbReference type="GO" id="GO:0008270">
    <property type="term" value="F:zinc ion binding"/>
    <property type="evidence" value="ECO:0007669"/>
    <property type="project" value="UniProtKB-KW"/>
</dbReference>
<dbReference type="Pfam" id="PF03126">
    <property type="entry name" value="Plus-3"/>
    <property type="match status" value="1"/>
</dbReference>
<feature type="compositionally biased region" description="Polar residues" evidence="2">
    <location>
        <begin position="907"/>
        <end position="916"/>
    </location>
</feature>
<evidence type="ECO:0000256" key="1">
    <source>
        <dbReference type="PROSITE-ProRule" id="PRU00723"/>
    </source>
</evidence>
<evidence type="ECO:0000259" key="4">
    <source>
        <dbReference type="PROSITE" id="PS50829"/>
    </source>
</evidence>
<name>A0AAN8URG3_9MAGN</name>
<dbReference type="PROSITE" id="PS50103">
    <property type="entry name" value="ZF_C3H1"/>
    <property type="match status" value="1"/>
</dbReference>
<dbReference type="InterPro" id="IPR036885">
    <property type="entry name" value="SWIB_MDM2_dom_sf"/>
</dbReference>
<evidence type="ECO:0000256" key="2">
    <source>
        <dbReference type="SAM" id="MobiDB-lite"/>
    </source>
</evidence>
<feature type="region of interest" description="Disordered" evidence="2">
    <location>
        <begin position="1133"/>
        <end position="1213"/>
    </location>
</feature>
<feature type="domain" description="GYF" evidence="4">
    <location>
        <begin position="634"/>
        <end position="688"/>
    </location>
</feature>
<feature type="compositionally biased region" description="Polar residues" evidence="2">
    <location>
        <begin position="756"/>
        <end position="768"/>
    </location>
</feature>
<dbReference type="SUPFAM" id="SSF55277">
    <property type="entry name" value="GYF domain"/>
    <property type="match status" value="1"/>
</dbReference>
<dbReference type="InterPro" id="IPR003169">
    <property type="entry name" value="GYF"/>
</dbReference>
<keyword evidence="1" id="KW-0479">Metal-binding</keyword>
<feature type="compositionally biased region" description="Low complexity" evidence="2">
    <location>
        <begin position="799"/>
        <end position="813"/>
    </location>
</feature>
<dbReference type="InterPro" id="IPR004343">
    <property type="entry name" value="Plus-3_dom"/>
</dbReference>
<feature type="compositionally biased region" description="Polar residues" evidence="2">
    <location>
        <begin position="1187"/>
        <end position="1199"/>
    </location>
</feature>
<organism evidence="7 8">
    <name type="scientific">Dillenia turbinata</name>
    <dbReference type="NCBI Taxonomy" id="194707"/>
    <lineage>
        <taxon>Eukaryota</taxon>
        <taxon>Viridiplantae</taxon>
        <taxon>Streptophyta</taxon>
        <taxon>Embryophyta</taxon>
        <taxon>Tracheophyta</taxon>
        <taxon>Spermatophyta</taxon>
        <taxon>Magnoliopsida</taxon>
        <taxon>eudicotyledons</taxon>
        <taxon>Gunneridae</taxon>
        <taxon>Pentapetalae</taxon>
        <taxon>Dilleniales</taxon>
        <taxon>Dilleniaceae</taxon>
        <taxon>Dillenia</taxon>
    </lineage>
</organism>
<dbReference type="Gene3D" id="3.90.70.200">
    <property type="entry name" value="Plus-3 domain"/>
    <property type="match status" value="1"/>
</dbReference>
<evidence type="ECO:0000259" key="5">
    <source>
        <dbReference type="PROSITE" id="PS51360"/>
    </source>
</evidence>
<feature type="zinc finger region" description="C3H1-type" evidence="1">
    <location>
        <begin position="1213"/>
        <end position="1237"/>
    </location>
</feature>
<dbReference type="FunFam" id="1.10.245.10:FF:000003">
    <property type="entry name" value="Zinc finger CCCH domain-containing protein 19"/>
    <property type="match status" value="1"/>
</dbReference>
<dbReference type="PROSITE" id="PS51925">
    <property type="entry name" value="SWIB_MDM2"/>
    <property type="match status" value="1"/>
</dbReference>
<feature type="compositionally biased region" description="Polar residues" evidence="2">
    <location>
        <begin position="124"/>
        <end position="140"/>
    </location>
</feature>
<dbReference type="InterPro" id="IPR036128">
    <property type="entry name" value="Plus3-like_sf"/>
</dbReference>
<feature type="domain" description="DM2" evidence="6">
    <location>
        <begin position="177"/>
        <end position="260"/>
    </location>
</feature>
<feature type="compositionally biased region" description="Pro residues" evidence="2">
    <location>
        <begin position="1060"/>
        <end position="1087"/>
    </location>
</feature>
<feature type="compositionally biased region" description="Polar residues" evidence="2">
    <location>
        <begin position="814"/>
        <end position="841"/>
    </location>
</feature>
<feature type="domain" description="C3H1-type" evidence="3">
    <location>
        <begin position="1213"/>
        <end position="1237"/>
    </location>
</feature>
<feature type="compositionally biased region" description="Basic and acidic residues" evidence="2">
    <location>
        <begin position="461"/>
        <end position="480"/>
    </location>
</feature>
<dbReference type="InterPro" id="IPR019835">
    <property type="entry name" value="SWIB_domain"/>
</dbReference>
<evidence type="ECO:0000259" key="6">
    <source>
        <dbReference type="PROSITE" id="PS51925"/>
    </source>
</evidence>
<dbReference type="PROSITE" id="PS51360">
    <property type="entry name" value="PLUS3"/>
    <property type="match status" value="1"/>
</dbReference>
<gene>
    <name evidence="7" type="ORF">RJ641_019502</name>
</gene>
<keyword evidence="8" id="KW-1185">Reference proteome</keyword>
<feature type="compositionally biased region" description="Low complexity" evidence="2">
    <location>
        <begin position="1200"/>
        <end position="1210"/>
    </location>
</feature>
<feature type="compositionally biased region" description="Polar residues" evidence="2">
    <location>
        <begin position="947"/>
        <end position="967"/>
    </location>
</feature>
<dbReference type="SMART" id="SM00151">
    <property type="entry name" value="SWIB"/>
    <property type="match status" value="1"/>
</dbReference>
<accession>A0AAN8URG3</accession>
<evidence type="ECO:0000313" key="7">
    <source>
        <dbReference type="EMBL" id="KAK6916641.1"/>
    </source>
</evidence>
<feature type="compositionally biased region" description="Polar residues" evidence="2">
    <location>
        <begin position="698"/>
        <end position="716"/>
    </location>
</feature>
<feature type="compositionally biased region" description="Polar residues" evidence="2">
    <location>
        <begin position="1088"/>
        <end position="1098"/>
    </location>
</feature>
<dbReference type="InterPro" id="IPR000571">
    <property type="entry name" value="Znf_CCCH"/>
</dbReference>
<feature type="region of interest" description="Disordered" evidence="2">
    <location>
        <begin position="1054"/>
        <end position="1098"/>
    </location>
</feature>
<feature type="region of interest" description="Disordered" evidence="2">
    <location>
        <begin position="697"/>
        <end position="967"/>
    </location>
</feature>